<evidence type="ECO:0000259" key="1">
    <source>
        <dbReference type="SMART" id="SM00881"/>
    </source>
</evidence>
<name>A0A1G5QS01_9GAMM</name>
<keyword evidence="3" id="KW-1185">Reference proteome</keyword>
<dbReference type="Pfam" id="PF13380">
    <property type="entry name" value="CoA_binding_2"/>
    <property type="match status" value="1"/>
</dbReference>
<dbReference type="Gene3D" id="3.40.50.720">
    <property type="entry name" value="NAD(P)-binding Rossmann-like Domain"/>
    <property type="match status" value="1"/>
</dbReference>
<accession>A0A1G5QS01</accession>
<dbReference type="RefSeq" id="WP_245688329.1">
    <property type="nucleotide sequence ID" value="NZ_FMWD01000008.1"/>
</dbReference>
<reference evidence="2 3" key="1">
    <citation type="submission" date="2016-10" db="EMBL/GenBank/DDBJ databases">
        <authorList>
            <person name="de Groot N.N."/>
        </authorList>
    </citation>
    <scope>NUCLEOTIDE SEQUENCE [LARGE SCALE GENOMIC DNA]</scope>
    <source>
        <strain evidence="2 3">HLD2</strain>
    </source>
</reference>
<dbReference type="SMART" id="SM00881">
    <property type="entry name" value="CoA_binding"/>
    <property type="match status" value="1"/>
</dbReference>
<gene>
    <name evidence="2" type="ORF">SAMN03097708_02670</name>
</gene>
<sequence>MNQPATPLPASPAEHRVVILGASPKMDRYSNQAQHMLMEAGYQVIPVHPKIETIGGVPVVHDVRDIDRPVHTLTLYVGPQRTAPMIDAIATLAPARVIFNPGTESDVLEERLAGQGAECIRGCTLVMLRTRQF</sequence>
<evidence type="ECO:0000313" key="2">
    <source>
        <dbReference type="EMBL" id="SCZ64613.1"/>
    </source>
</evidence>
<dbReference type="InterPro" id="IPR003781">
    <property type="entry name" value="CoA-bd"/>
</dbReference>
<dbReference type="SUPFAM" id="SSF51735">
    <property type="entry name" value="NAD(P)-binding Rossmann-fold domains"/>
    <property type="match status" value="1"/>
</dbReference>
<dbReference type="EMBL" id="FMWD01000008">
    <property type="protein sequence ID" value="SCZ64613.1"/>
    <property type="molecule type" value="Genomic_DNA"/>
</dbReference>
<evidence type="ECO:0000313" key="3">
    <source>
        <dbReference type="Proteomes" id="UP000199648"/>
    </source>
</evidence>
<proteinExistence type="predicted"/>
<dbReference type="InterPro" id="IPR036291">
    <property type="entry name" value="NAD(P)-bd_dom_sf"/>
</dbReference>
<organism evidence="2 3">
    <name type="scientific">Thiohalomonas denitrificans</name>
    <dbReference type="NCBI Taxonomy" id="415747"/>
    <lineage>
        <taxon>Bacteria</taxon>
        <taxon>Pseudomonadati</taxon>
        <taxon>Pseudomonadota</taxon>
        <taxon>Gammaproteobacteria</taxon>
        <taxon>Thiohalomonadales</taxon>
        <taxon>Thiohalomonadaceae</taxon>
        <taxon>Thiohalomonas</taxon>
    </lineage>
</organism>
<protein>
    <recommendedName>
        <fullName evidence="1">CoA-binding domain-containing protein</fullName>
    </recommendedName>
</protein>
<dbReference type="Proteomes" id="UP000199648">
    <property type="component" value="Unassembled WGS sequence"/>
</dbReference>
<dbReference type="STRING" id="415747.SAMN03097708_02670"/>
<feature type="domain" description="CoA-binding" evidence="1">
    <location>
        <begin position="10"/>
        <end position="103"/>
    </location>
</feature>
<dbReference type="PANTHER" id="PTHR33303:SF2">
    <property type="entry name" value="COA-BINDING DOMAIN-CONTAINING PROTEIN"/>
    <property type="match status" value="1"/>
</dbReference>
<dbReference type="PANTHER" id="PTHR33303">
    <property type="entry name" value="CYTOPLASMIC PROTEIN-RELATED"/>
    <property type="match status" value="1"/>
</dbReference>
<dbReference type="AlphaFoldDB" id="A0A1G5QS01"/>